<dbReference type="InterPro" id="IPR010380">
    <property type="entry name" value="DUF975"/>
</dbReference>
<dbReference type="Proteomes" id="UP000036802">
    <property type="component" value="Unassembled WGS sequence"/>
</dbReference>
<name>A0A0L7D2S1_BIFBR</name>
<keyword evidence="1" id="KW-0472">Membrane</keyword>
<dbReference type="PANTHER" id="PTHR40076:SF1">
    <property type="entry name" value="MEMBRANE PROTEIN"/>
    <property type="match status" value="1"/>
</dbReference>
<dbReference type="EMBL" id="AVQC01000006">
    <property type="protein sequence ID" value="KOA66227.1"/>
    <property type="molecule type" value="Genomic_DNA"/>
</dbReference>
<dbReference type="AlphaFoldDB" id="A0A0L7D2S1"/>
<organism evidence="2 3">
    <name type="scientific">Bifidobacterium breve MCC 1114</name>
    <dbReference type="NCBI Taxonomy" id="1365964"/>
    <lineage>
        <taxon>Bacteria</taxon>
        <taxon>Bacillati</taxon>
        <taxon>Actinomycetota</taxon>
        <taxon>Actinomycetes</taxon>
        <taxon>Bifidobacteriales</taxon>
        <taxon>Bifidobacteriaceae</taxon>
        <taxon>Bifidobacterium</taxon>
    </lineage>
</organism>
<comment type="caution">
    <text evidence="2">The sequence shown here is derived from an EMBL/GenBank/DDBJ whole genome shotgun (WGS) entry which is preliminary data.</text>
</comment>
<protein>
    <submittedName>
        <fullName evidence="2">Membrane protein</fullName>
    </submittedName>
</protein>
<dbReference type="PATRIC" id="fig|1365964.3.peg.469"/>
<feature type="transmembrane region" description="Helical" evidence="1">
    <location>
        <begin position="61"/>
        <end position="89"/>
    </location>
</feature>
<accession>A0A0L7D2S1</accession>
<evidence type="ECO:0000313" key="2">
    <source>
        <dbReference type="EMBL" id="KOA66227.1"/>
    </source>
</evidence>
<sequence>MEIASGQGSDARDQVNSNEKAIAALGRSRGVLSAALNSFSSGSFILSVADAATSVIHAQNIVISILVIVALLGTVAFPLFVVQVFRVVLRRIMLEARIYEKVPLRRFLYPLQSKRWVRMAWTMMVENAYLMLWWLTFVGGIIKTYSYFLVPYIVAENPNISANQAISLSRRMMKGHKWECFVAQVSFLGWYLLNGATVGLSGIFYSNGYNAAFFAEYYAYLRAVAKENGIEGAGS</sequence>
<feature type="transmembrane region" description="Helical" evidence="1">
    <location>
        <begin position="30"/>
        <end position="49"/>
    </location>
</feature>
<feature type="transmembrane region" description="Helical" evidence="1">
    <location>
        <begin position="128"/>
        <end position="148"/>
    </location>
</feature>
<feature type="transmembrane region" description="Helical" evidence="1">
    <location>
        <begin position="181"/>
        <end position="205"/>
    </location>
</feature>
<proteinExistence type="predicted"/>
<keyword evidence="1" id="KW-1133">Transmembrane helix</keyword>
<dbReference type="RefSeq" id="WP_003831243.1">
    <property type="nucleotide sequence ID" value="NZ_AVQC01000006.1"/>
</dbReference>
<gene>
    <name evidence="2" type="ORF">BBM1114_02295</name>
</gene>
<evidence type="ECO:0000313" key="3">
    <source>
        <dbReference type="Proteomes" id="UP000036802"/>
    </source>
</evidence>
<dbReference type="Pfam" id="PF06161">
    <property type="entry name" value="DUF975"/>
    <property type="match status" value="1"/>
</dbReference>
<keyword evidence="1" id="KW-0812">Transmembrane</keyword>
<reference evidence="2 3" key="1">
    <citation type="journal article" date="2015" name="Int J Genomics">
        <title>Comparative Genomics Revealed Genetic Diversity and Species/Strain-Level Differences in Carbohydrate Metabolism of Three Probiotic Bifidobacterial Species.</title>
        <authorList>
            <person name="Odamaki T."/>
            <person name="Horigome A."/>
            <person name="Sugahara H."/>
            <person name="Hashikura N."/>
            <person name="Minami J."/>
            <person name="Xiao J.Z."/>
            <person name="Abe F."/>
        </authorList>
    </citation>
    <scope>NUCLEOTIDE SEQUENCE [LARGE SCALE GENOMIC DNA]</scope>
    <source>
        <strain evidence="2 3">MCC 1114</strain>
    </source>
</reference>
<dbReference type="PANTHER" id="PTHR40076">
    <property type="entry name" value="MEMBRANE PROTEIN-RELATED"/>
    <property type="match status" value="1"/>
</dbReference>
<evidence type="ECO:0000256" key="1">
    <source>
        <dbReference type="SAM" id="Phobius"/>
    </source>
</evidence>